<dbReference type="AlphaFoldDB" id="A0A1F6CKV3"/>
<dbReference type="EMBL" id="MFKV01000028">
    <property type="protein sequence ID" value="OGG49657.1"/>
    <property type="molecule type" value="Genomic_DNA"/>
</dbReference>
<protein>
    <recommendedName>
        <fullName evidence="1">YgjP-like metallopeptidase domain-containing protein</fullName>
    </recommendedName>
</protein>
<dbReference type="STRING" id="1798482.A2763_03175"/>
<feature type="domain" description="YgjP-like metallopeptidase" evidence="1">
    <location>
        <begin position="24"/>
        <end position="70"/>
    </location>
</feature>
<organism evidence="2 3">
    <name type="scientific">Candidatus Kaiserbacteria bacterium RIFCSPHIGHO2_01_FULL_54_36</name>
    <dbReference type="NCBI Taxonomy" id="1798482"/>
    <lineage>
        <taxon>Bacteria</taxon>
        <taxon>Candidatus Kaiseribacteriota</taxon>
    </lineage>
</organism>
<name>A0A1F6CKV3_9BACT</name>
<dbReference type="CDD" id="cd07344">
    <property type="entry name" value="M48_yhfN_like"/>
    <property type="match status" value="1"/>
</dbReference>
<dbReference type="InterPro" id="IPR002725">
    <property type="entry name" value="YgjP-like_metallopeptidase"/>
</dbReference>
<evidence type="ECO:0000313" key="3">
    <source>
        <dbReference type="Proteomes" id="UP000178370"/>
    </source>
</evidence>
<reference evidence="2 3" key="1">
    <citation type="journal article" date="2016" name="Nat. Commun.">
        <title>Thousands of microbial genomes shed light on interconnected biogeochemical processes in an aquifer system.</title>
        <authorList>
            <person name="Anantharaman K."/>
            <person name="Brown C.T."/>
            <person name="Hug L.A."/>
            <person name="Sharon I."/>
            <person name="Castelle C.J."/>
            <person name="Probst A.J."/>
            <person name="Thomas B.C."/>
            <person name="Singh A."/>
            <person name="Wilkins M.J."/>
            <person name="Karaoz U."/>
            <person name="Brodie E.L."/>
            <person name="Williams K.H."/>
            <person name="Hubbard S.S."/>
            <person name="Banfield J.F."/>
        </authorList>
    </citation>
    <scope>NUCLEOTIDE SEQUENCE [LARGE SCALE GENOMIC DNA]</scope>
</reference>
<proteinExistence type="predicted"/>
<feature type="domain" description="YgjP-like metallopeptidase" evidence="1">
    <location>
        <begin position="83"/>
        <end position="181"/>
    </location>
</feature>
<dbReference type="Pfam" id="PF01863">
    <property type="entry name" value="YgjP-like"/>
    <property type="match status" value="2"/>
</dbReference>
<dbReference type="Gene3D" id="3.30.2010.10">
    <property type="entry name" value="Metalloproteases ('zincins'), catalytic domain"/>
    <property type="match status" value="1"/>
</dbReference>
<dbReference type="PANTHER" id="PTHR30399:SF1">
    <property type="entry name" value="UTP PYROPHOSPHATASE"/>
    <property type="match status" value="1"/>
</dbReference>
<sequence length="187" mass="21513">MEQSARALEKIMGGYTLRVSARARTMRLAVYPDARVVVTTPRLFGQGAIERFVAKHSSWIQRHVEKAHTRTALRVPRGSIPRLKQRALALASARCEHFSRIYGLSYNKITIRAQKTRWGSCSRNGDLSFNYKIAALSQPLAEYIIVHELCHLREMNHSQRFWDLVARTIPAYQKARTELRSVAIFFD</sequence>
<accession>A0A1F6CKV3</accession>
<evidence type="ECO:0000259" key="1">
    <source>
        <dbReference type="Pfam" id="PF01863"/>
    </source>
</evidence>
<evidence type="ECO:0000313" key="2">
    <source>
        <dbReference type="EMBL" id="OGG49657.1"/>
    </source>
</evidence>
<gene>
    <name evidence="2" type="ORF">A2763_03175</name>
</gene>
<dbReference type="Proteomes" id="UP000178370">
    <property type="component" value="Unassembled WGS sequence"/>
</dbReference>
<dbReference type="PANTHER" id="PTHR30399">
    <property type="entry name" value="UNCHARACTERIZED PROTEIN YGJP"/>
    <property type="match status" value="1"/>
</dbReference>
<dbReference type="InterPro" id="IPR053136">
    <property type="entry name" value="UTP_pyrophosphatase-like"/>
</dbReference>
<comment type="caution">
    <text evidence="2">The sequence shown here is derived from an EMBL/GenBank/DDBJ whole genome shotgun (WGS) entry which is preliminary data.</text>
</comment>